<evidence type="ECO:0000256" key="1">
    <source>
        <dbReference type="ARBA" id="ARBA00006066"/>
    </source>
</evidence>
<dbReference type="UniPathway" id="UPA00196"/>
<evidence type="ECO:0000313" key="5">
    <source>
        <dbReference type="Proteomes" id="UP000305948"/>
    </source>
</evidence>
<dbReference type="Proteomes" id="UP000305948">
    <property type="component" value="Unassembled WGS sequence"/>
</dbReference>
<dbReference type="InterPro" id="IPR003737">
    <property type="entry name" value="GlcNAc_PI_deacetylase-related"/>
</dbReference>
<comment type="similarity">
    <text evidence="1">Belongs to the PIGL family.</text>
</comment>
<sequence length="275" mass="30630">MSRYLTLLLLPILAILLAAHVEVNTYHFLSSSHAGRAQVLLLTAHPDDECMFFGPTLTALKKKSDIDVHSLCLSIGDQDGLGDVRRRELGRSLDVLGVDSRRSQVLDQEDLKDNITVTWDSQTIADVVSSYVSEQNISTILTFDEHGISSHPNHVSLFHGTALTLSLHPNKNLRAYALVTTPVMQKYTGVLGGFVSKIRGTLSPVSELSEDEEVRVVVASSMAEYSTALRAMLQHWSQLVWFRWLYVAFSRYMWVNDWVEIKHACVGCMAGQAKA</sequence>
<dbReference type="PANTHER" id="PTHR12993">
    <property type="entry name" value="N-ACETYLGLUCOSAMINYL-PHOSPHATIDYLINOSITOL DE-N-ACETYLASE-RELATED"/>
    <property type="match status" value="1"/>
</dbReference>
<dbReference type="AlphaFoldDB" id="A0A5C3MUR9"/>
<proteinExistence type="inferred from homology"/>
<protein>
    <recommendedName>
        <fullName evidence="2">N-acetylglucosaminylphosphatidylinositol deacetylase</fullName>
        <ecNumber evidence="2">3.5.1.89</ecNumber>
    </recommendedName>
</protein>
<dbReference type="OrthoDB" id="440160at2759"/>
<dbReference type="Pfam" id="PF02585">
    <property type="entry name" value="PIG-L"/>
    <property type="match status" value="1"/>
</dbReference>
<evidence type="ECO:0000256" key="3">
    <source>
        <dbReference type="SAM" id="SignalP"/>
    </source>
</evidence>
<dbReference type="EMBL" id="ML213517">
    <property type="protein sequence ID" value="TFK49044.1"/>
    <property type="molecule type" value="Genomic_DNA"/>
</dbReference>
<dbReference type="Gene3D" id="3.40.50.10320">
    <property type="entry name" value="LmbE-like"/>
    <property type="match status" value="1"/>
</dbReference>
<dbReference type="GO" id="GO:0016020">
    <property type="term" value="C:membrane"/>
    <property type="evidence" value="ECO:0007669"/>
    <property type="project" value="GOC"/>
</dbReference>
<dbReference type="EC" id="3.5.1.89" evidence="2"/>
<name>A0A5C3MUR9_9AGAM</name>
<dbReference type="GO" id="GO:0000225">
    <property type="term" value="F:N-acetylglucosaminylphosphatidylinositol deacetylase activity"/>
    <property type="evidence" value="ECO:0007669"/>
    <property type="project" value="UniProtKB-EC"/>
</dbReference>
<dbReference type="SUPFAM" id="SSF102588">
    <property type="entry name" value="LmbE-like"/>
    <property type="match status" value="1"/>
</dbReference>
<dbReference type="GO" id="GO:0005783">
    <property type="term" value="C:endoplasmic reticulum"/>
    <property type="evidence" value="ECO:0007669"/>
    <property type="project" value="TreeGrafter"/>
</dbReference>
<dbReference type="PANTHER" id="PTHR12993:SF11">
    <property type="entry name" value="N-ACETYLGLUCOSAMINYL-PHOSPHATIDYLINOSITOL DE-N-ACETYLASE"/>
    <property type="match status" value="1"/>
</dbReference>
<organism evidence="4 5">
    <name type="scientific">Heliocybe sulcata</name>
    <dbReference type="NCBI Taxonomy" id="5364"/>
    <lineage>
        <taxon>Eukaryota</taxon>
        <taxon>Fungi</taxon>
        <taxon>Dikarya</taxon>
        <taxon>Basidiomycota</taxon>
        <taxon>Agaricomycotina</taxon>
        <taxon>Agaricomycetes</taxon>
        <taxon>Gloeophyllales</taxon>
        <taxon>Gloeophyllaceae</taxon>
        <taxon>Heliocybe</taxon>
    </lineage>
</organism>
<evidence type="ECO:0000256" key="2">
    <source>
        <dbReference type="ARBA" id="ARBA00012176"/>
    </source>
</evidence>
<reference evidence="4 5" key="1">
    <citation type="journal article" date="2019" name="Nat. Ecol. Evol.">
        <title>Megaphylogeny resolves global patterns of mushroom evolution.</title>
        <authorList>
            <person name="Varga T."/>
            <person name="Krizsan K."/>
            <person name="Foldi C."/>
            <person name="Dima B."/>
            <person name="Sanchez-Garcia M."/>
            <person name="Sanchez-Ramirez S."/>
            <person name="Szollosi G.J."/>
            <person name="Szarkandi J.G."/>
            <person name="Papp V."/>
            <person name="Albert L."/>
            <person name="Andreopoulos W."/>
            <person name="Angelini C."/>
            <person name="Antonin V."/>
            <person name="Barry K.W."/>
            <person name="Bougher N.L."/>
            <person name="Buchanan P."/>
            <person name="Buyck B."/>
            <person name="Bense V."/>
            <person name="Catcheside P."/>
            <person name="Chovatia M."/>
            <person name="Cooper J."/>
            <person name="Damon W."/>
            <person name="Desjardin D."/>
            <person name="Finy P."/>
            <person name="Geml J."/>
            <person name="Haridas S."/>
            <person name="Hughes K."/>
            <person name="Justo A."/>
            <person name="Karasinski D."/>
            <person name="Kautmanova I."/>
            <person name="Kiss B."/>
            <person name="Kocsube S."/>
            <person name="Kotiranta H."/>
            <person name="LaButti K.M."/>
            <person name="Lechner B.E."/>
            <person name="Liimatainen K."/>
            <person name="Lipzen A."/>
            <person name="Lukacs Z."/>
            <person name="Mihaltcheva S."/>
            <person name="Morgado L.N."/>
            <person name="Niskanen T."/>
            <person name="Noordeloos M.E."/>
            <person name="Ohm R.A."/>
            <person name="Ortiz-Santana B."/>
            <person name="Ovrebo C."/>
            <person name="Racz N."/>
            <person name="Riley R."/>
            <person name="Savchenko A."/>
            <person name="Shiryaev A."/>
            <person name="Soop K."/>
            <person name="Spirin V."/>
            <person name="Szebenyi C."/>
            <person name="Tomsovsky M."/>
            <person name="Tulloss R.E."/>
            <person name="Uehling J."/>
            <person name="Grigoriev I.V."/>
            <person name="Vagvolgyi C."/>
            <person name="Papp T."/>
            <person name="Martin F.M."/>
            <person name="Miettinen O."/>
            <person name="Hibbett D.S."/>
            <person name="Nagy L.G."/>
        </authorList>
    </citation>
    <scope>NUCLEOTIDE SEQUENCE [LARGE SCALE GENOMIC DNA]</scope>
    <source>
        <strain evidence="4 5">OMC1185</strain>
    </source>
</reference>
<gene>
    <name evidence="4" type="ORF">OE88DRAFT_1703424</name>
</gene>
<keyword evidence="3" id="KW-0732">Signal</keyword>
<dbReference type="GO" id="GO:0006506">
    <property type="term" value="P:GPI anchor biosynthetic process"/>
    <property type="evidence" value="ECO:0007669"/>
    <property type="project" value="UniProtKB-UniPathway"/>
</dbReference>
<keyword evidence="5" id="KW-1185">Reference proteome</keyword>
<dbReference type="STRING" id="5364.A0A5C3MUR9"/>
<feature type="signal peptide" evidence="3">
    <location>
        <begin position="1"/>
        <end position="19"/>
    </location>
</feature>
<accession>A0A5C3MUR9</accession>
<dbReference type="InterPro" id="IPR024078">
    <property type="entry name" value="LmbE-like_dom_sf"/>
</dbReference>
<feature type="chain" id="PRO_5022823365" description="N-acetylglucosaminylphosphatidylinositol deacetylase" evidence="3">
    <location>
        <begin position="20"/>
        <end position="275"/>
    </location>
</feature>
<evidence type="ECO:0000313" key="4">
    <source>
        <dbReference type="EMBL" id="TFK49044.1"/>
    </source>
</evidence>